<dbReference type="SUPFAM" id="SSF53474">
    <property type="entry name" value="alpha/beta-Hydrolases"/>
    <property type="match status" value="1"/>
</dbReference>
<accession>A0ABP9P4Z0</accession>
<dbReference type="PANTHER" id="PTHR44103">
    <property type="entry name" value="PROPROTEIN CONVERTASE P"/>
    <property type="match status" value="1"/>
</dbReference>
<dbReference type="SUPFAM" id="SSF69318">
    <property type="entry name" value="Integrin alpha N-terminal domain"/>
    <property type="match status" value="1"/>
</dbReference>
<dbReference type="Gene3D" id="2.130.10.130">
    <property type="entry name" value="Integrin alpha, N-terminal"/>
    <property type="match status" value="2"/>
</dbReference>
<dbReference type="InterPro" id="IPR029058">
    <property type="entry name" value="AB_hydrolase_fold"/>
</dbReference>
<proteinExistence type="predicted"/>
<sequence>MKKLTLLAWAALGALITPVAWAADSTPPSLNISHAWVEKEGATVHFKMLLDPLDDVGFTPLAGIQFRSKLNSTAPLPDSTPWNTYPWQRGQAFDVAFKCTSVIFEIRAIDAAGNVSPLQRRTFASPFPFSTAPNLEPKLGGIIPFTGAGMDCAGLFGDRFDDEGFGDDILQIDRITGLVSVRRQGVGGIFTVDSFSLGTSNIRDSAVADLNADGQPDLVVVAGDALKVYLNGGVVGGHLTFQETTPAGMATTGISTVLQCAVGDLTNEGKPEIVVAGTGDNGVGGTELRLGVILNNSMFNLGASNHAKLSATTVAGPMGIGDATGDGWADVIMADGTNRELVLIQNSGIGSLVGDADGEESQRPKRTDTGFALGTLPVESLAVGDVTGDGRADAVVTMHFFGSTNGQDPNDTRDHQLWQLFQGRGAVPLWAHNMQRVGRGPVGASATTFTSHVILQDLTGDRFPEILMTSKFEDTVTQMPAGVRAIRLIPKLDAQNFMGVLEFNQTGLATGSTNPHRLGTGRFSGNSKRDILLANGGTPPLQWVFNTYTELSKPMDLAGGVSTDADEGGTAGANGTLSYFEYPGGQIRYSLTYVNNTEAALSGVTVESALPADFTLEGSDAGSTVSGAGAARVIRWTTDIPAGSSGIKNFTVRLATTAKVGANLAPKIALKQGTKALVTGTMPSVKVWAVNFFVMPTSPGQPWTFTYKPDSVPSGAVVTLQSSTNGSDWLALGTQNGLMTAVSDTNPPQFTRTAVVLAGPRVFRAMSWSPDTGYKFSTTFNNLLPPTTLTKISTKSPPKSGQTWTFIANQAGTAENLSVRFQSTLTPYVEGSWTDLPIYSPAVRKGAVWTVETVNVPDGNRYFRAISAAPGWVDSMSAPFGSIPVTASALSIAPFTRWHMDFVDPAKEGKPTTLYATVPAVKGIQVRFQTKYQNEDESKWTDLPTGALSQAGNNWTLKNTTLPAGVRDFRAIARAPGYYEQTTEVYSFEVLPPPLPQMATYFGGFVSPTNGSLVKVGTSAVALTLFDFNGVQRVYLETGASASGPFKAIKNSDLTQVGDTVTYTTNLAFSGTGVLYIRAAVVDGYDPSATAYSPAVMVNIGQGGGTQAPAFTAFSPTFTQSTLKTRGSVKIKLKIGDDKQVHRATLHRSDAGGNLLSKVGEMVRAGAGNPADFSLTDASLDDGNYYYRVVASDYDGQEVISSIFGPYTIVTPQPPPPPANINVAVSSRFAGPSVPKGKYNYDYLAYPTATKLQFDFSSLPAGQKTFHIYRVKDADGTSSFLTRNQSVWTSVTTKVSGTQEFPRPFWTIDAKNPYAGEGTYRIVVSQNGSELTEGAGVREFTIGHAWNLPNTFTDLDYGLYWFKTVDDGLRCRDNQDDEYFDRSKPTVIYVHGWQPGEAKLRRRESWYRQDAQKDSVMHDCCKIWKDKGYNVGIFHWNQFGDLDGTPHGTIFSQANIYYIATEEGLPDSHSMIHALSAKKGESSRVYEPDDTGSLIEGKTVVDLFLDDLRRCMAGYSTVNREFRMIGHSLGTQVTGRTCKLLLDYPQWNVPVPTRVALLELAQVGVNNMNVPGLQTQWIRDLVDSNKVALECYQSTNLQTLLGATAAFVGDIHDMGAYARFIPDYLGDLNVLKSATKSHNEIVRWYMESVKGPEFPCWSYLGPYRSQYHGTALSAATPRWRVKELMGGDTWYHQSEGMDTPYVLDDVFKPQSR</sequence>
<gene>
    <name evidence="3" type="ORF">GCM10023213_13530</name>
</gene>
<evidence type="ECO:0000313" key="3">
    <source>
        <dbReference type="EMBL" id="GAA5137171.1"/>
    </source>
</evidence>
<feature type="chain" id="PRO_5046297203" description="VCBS repeat protein" evidence="2">
    <location>
        <begin position="23"/>
        <end position="1712"/>
    </location>
</feature>
<dbReference type="Gene3D" id="3.40.50.1820">
    <property type="entry name" value="alpha/beta hydrolase"/>
    <property type="match status" value="1"/>
</dbReference>
<protein>
    <recommendedName>
        <fullName evidence="5">VCBS repeat protein</fullName>
    </recommendedName>
</protein>
<evidence type="ECO:0000256" key="1">
    <source>
        <dbReference type="ARBA" id="ARBA00022729"/>
    </source>
</evidence>
<dbReference type="PANTHER" id="PTHR44103:SF1">
    <property type="entry name" value="PROPROTEIN CONVERTASE P"/>
    <property type="match status" value="1"/>
</dbReference>
<reference evidence="4" key="1">
    <citation type="journal article" date="2019" name="Int. J. Syst. Evol. Microbiol.">
        <title>The Global Catalogue of Microorganisms (GCM) 10K type strain sequencing project: providing services to taxonomists for standard genome sequencing and annotation.</title>
        <authorList>
            <consortium name="The Broad Institute Genomics Platform"/>
            <consortium name="The Broad Institute Genome Sequencing Center for Infectious Disease"/>
            <person name="Wu L."/>
            <person name="Ma J."/>
        </authorList>
    </citation>
    <scope>NUCLEOTIDE SEQUENCE [LARGE SCALE GENOMIC DNA]</scope>
    <source>
        <strain evidence="4">JCM 18053</strain>
    </source>
</reference>
<feature type="signal peptide" evidence="2">
    <location>
        <begin position="1"/>
        <end position="22"/>
    </location>
</feature>
<keyword evidence="4" id="KW-1185">Reference proteome</keyword>
<evidence type="ECO:0008006" key="5">
    <source>
        <dbReference type="Google" id="ProtNLM"/>
    </source>
</evidence>
<dbReference type="Pfam" id="PF13517">
    <property type="entry name" value="FG-GAP_3"/>
    <property type="match status" value="1"/>
</dbReference>
<dbReference type="InterPro" id="IPR013517">
    <property type="entry name" value="FG-GAP"/>
</dbReference>
<evidence type="ECO:0000256" key="2">
    <source>
        <dbReference type="SAM" id="SignalP"/>
    </source>
</evidence>
<dbReference type="EMBL" id="BAABIA010000002">
    <property type="protein sequence ID" value="GAA5137171.1"/>
    <property type="molecule type" value="Genomic_DNA"/>
</dbReference>
<dbReference type="Proteomes" id="UP001499852">
    <property type="component" value="Unassembled WGS sequence"/>
</dbReference>
<organism evidence="3 4">
    <name type="scientific">Prosthecobacter algae</name>
    <dbReference type="NCBI Taxonomy" id="1144682"/>
    <lineage>
        <taxon>Bacteria</taxon>
        <taxon>Pseudomonadati</taxon>
        <taxon>Verrucomicrobiota</taxon>
        <taxon>Verrucomicrobiia</taxon>
        <taxon>Verrucomicrobiales</taxon>
        <taxon>Verrucomicrobiaceae</taxon>
        <taxon>Prosthecobacter</taxon>
    </lineage>
</organism>
<dbReference type="InterPro" id="IPR028994">
    <property type="entry name" value="Integrin_alpha_N"/>
</dbReference>
<keyword evidence="1 2" id="KW-0732">Signal</keyword>
<evidence type="ECO:0000313" key="4">
    <source>
        <dbReference type="Proteomes" id="UP001499852"/>
    </source>
</evidence>
<name>A0ABP9P4Z0_9BACT</name>
<comment type="caution">
    <text evidence="3">The sequence shown here is derived from an EMBL/GenBank/DDBJ whole genome shotgun (WGS) entry which is preliminary data.</text>
</comment>
<dbReference type="RefSeq" id="WP_345735605.1">
    <property type="nucleotide sequence ID" value="NZ_BAABIA010000002.1"/>
</dbReference>